<keyword evidence="3" id="KW-1185">Reference proteome</keyword>
<evidence type="ECO:0000313" key="2">
    <source>
        <dbReference type="EMBL" id="MBD2183709.1"/>
    </source>
</evidence>
<protein>
    <submittedName>
        <fullName evidence="2">Glycoside hydrolase family protein</fullName>
    </submittedName>
</protein>
<reference evidence="2" key="1">
    <citation type="journal article" date="2015" name="ISME J.">
        <title>Draft Genome Sequence of Streptomyces incarnatus NRRL8089, which Produces the Nucleoside Antibiotic Sinefungin.</title>
        <authorList>
            <person name="Oshima K."/>
            <person name="Hattori M."/>
            <person name="Shimizu H."/>
            <person name="Fukuda K."/>
            <person name="Nemoto M."/>
            <person name="Inagaki K."/>
            <person name="Tamura T."/>
        </authorList>
    </citation>
    <scope>NUCLEOTIDE SEQUENCE</scope>
    <source>
        <strain evidence="2">FACHB-1375</strain>
    </source>
</reference>
<comment type="caution">
    <text evidence="2">The sequence shown here is derived from an EMBL/GenBank/DDBJ whole genome shotgun (WGS) entry which is preliminary data.</text>
</comment>
<keyword evidence="1" id="KW-1133">Transmembrane helix</keyword>
<feature type="transmembrane region" description="Helical" evidence="1">
    <location>
        <begin position="31"/>
        <end position="52"/>
    </location>
</feature>
<dbReference type="Proteomes" id="UP000641646">
    <property type="component" value="Unassembled WGS sequence"/>
</dbReference>
<dbReference type="InterPro" id="IPR023346">
    <property type="entry name" value="Lysozyme-like_dom_sf"/>
</dbReference>
<proteinExistence type="predicted"/>
<dbReference type="SUPFAM" id="SSF53955">
    <property type="entry name" value="Lysozyme-like"/>
    <property type="match status" value="1"/>
</dbReference>
<organism evidence="2 3">
    <name type="scientific">Aerosakkonema funiforme FACHB-1375</name>
    <dbReference type="NCBI Taxonomy" id="2949571"/>
    <lineage>
        <taxon>Bacteria</taxon>
        <taxon>Bacillati</taxon>
        <taxon>Cyanobacteriota</taxon>
        <taxon>Cyanophyceae</taxon>
        <taxon>Oscillatoriophycideae</taxon>
        <taxon>Aerosakkonematales</taxon>
        <taxon>Aerosakkonemataceae</taxon>
        <taxon>Aerosakkonema</taxon>
    </lineage>
</organism>
<sequence length="244" mass="27531">MPKGSSPQPIPKTLAPQRRKRLPQVRLTDLFLRRALFGSIAAVGLIFLLQMCQSSPEKRSQRDSSSGLYGTVPLVMKGGDPYIRALMRTISASESNVPHPYSVIYGGQQVSDLSRHPNQCVTIVTGPNVGNCSTAAGRYQMLNRTWYKLVRQYHPKPERMLFWTGYSFEPEYQDAVVYAWLSDRQVWGVDIAKQLRGGKLDRVLRLLSGTWTSLGYGIETNSMSKHLPKIYQIILQEELQAAEN</sequence>
<keyword evidence="1" id="KW-0472">Membrane</keyword>
<evidence type="ECO:0000313" key="3">
    <source>
        <dbReference type="Proteomes" id="UP000641646"/>
    </source>
</evidence>
<accession>A0A926VH92</accession>
<dbReference type="EMBL" id="JACJPW010000062">
    <property type="protein sequence ID" value="MBD2183709.1"/>
    <property type="molecule type" value="Genomic_DNA"/>
</dbReference>
<keyword evidence="2" id="KW-0378">Hydrolase</keyword>
<name>A0A926VH92_9CYAN</name>
<evidence type="ECO:0000256" key="1">
    <source>
        <dbReference type="SAM" id="Phobius"/>
    </source>
</evidence>
<dbReference type="AlphaFoldDB" id="A0A926VH92"/>
<dbReference type="GO" id="GO:0016787">
    <property type="term" value="F:hydrolase activity"/>
    <property type="evidence" value="ECO:0007669"/>
    <property type="project" value="UniProtKB-KW"/>
</dbReference>
<gene>
    <name evidence="2" type="ORF">H6G03_22040</name>
</gene>
<reference evidence="2" key="2">
    <citation type="submission" date="2020-08" db="EMBL/GenBank/DDBJ databases">
        <authorList>
            <person name="Chen M."/>
            <person name="Teng W."/>
            <person name="Zhao L."/>
            <person name="Hu C."/>
            <person name="Zhou Y."/>
            <person name="Han B."/>
            <person name="Song L."/>
            <person name="Shu W."/>
        </authorList>
    </citation>
    <scope>NUCLEOTIDE SEQUENCE</scope>
    <source>
        <strain evidence="2">FACHB-1375</strain>
    </source>
</reference>
<dbReference type="Gene3D" id="1.10.530.10">
    <property type="match status" value="1"/>
</dbReference>
<keyword evidence="1" id="KW-0812">Transmembrane</keyword>